<feature type="compositionally biased region" description="Basic and acidic residues" evidence="1">
    <location>
        <begin position="258"/>
        <end position="269"/>
    </location>
</feature>
<evidence type="ECO:0000313" key="2">
    <source>
        <dbReference type="Proteomes" id="UP000515165"/>
    </source>
</evidence>
<evidence type="ECO:0000256" key="1">
    <source>
        <dbReference type="SAM" id="MobiDB-lite"/>
    </source>
</evidence>
<feature type="region of interest" description="Disordered" evidence="1">
    <location>
        <begin position="33"/>
        <end position="317"/>
    </location>
</feature>
<protein>
    <submittedName>
        <fullName evidence="3">Basic salivary proline-rich protein 1-like</fullName>
    </submittedName>
</protein>
<dbReference type="KEGG" id="zca:113938377"/>
<feature type="compositionally biased region" description="Basic residues" evidence="1">
    <location>
        <begin position="188"/>
        <end position="204"/>
    </location>
</feature>
<proteinExistence type="predicted"/>
<keyword evidence="2" id="KW-1185">Reference proteome</keyword>
<dbReference type="AlphaFoldDB" id="A0A6J2FI27"/>
<feature type="compositionally biased region" description="Pro residues" evidence="1">
    <location>
        <begin position="33"/>
        <end position="47"/>
    </location>
</feature>
<dbReference type="GeneID" id="113938377"/>
<feature type="compositionally biased region" description="Pro residues" evidence="1">
    <location>
        <begin position="116"/>
        <end position="126"/>
    </location>
</feature>
<evidence type="ECO:0000313" key="3">
    <source>
        <dbReference type="RefSeq" id="XP_027479624.1"/>
    </source>
</evidence>
<sequence length="333" mass="35603">MRRNSMPLCILHAYLHYQIGLTASPALCQDLPPSPLTAPNAQPPPSEPGFSSISPALAPRPRALRPRCARDPGDLPSPARGSAPSPPLAPPGPGARHRLPPQRARCSGPGSRSPSPAAPGPAPPQAPEVLALRGLLPAPRGREAPAPCSSPAARGRRREPPPHSLPGRSWGRREGLGRPQPPPPPPARPRRLRWRRRPLRPRSRPRGERSQAPGSRSFPARHAQQARPRREGARARGRRAGGGHAPPARARGRGRGFRRAEEGAGKRAEFPPNPAPCGRARPRRPPHPSSQAGVRTRRGNLPPSGWSRTLAAGGGGAFQFHRYVPDSWILGAP</sequence>
<feature type="compositionally biased region" description="Low complexity" evidence="1">
    <location>
        <begin position="103"/>
        <end position="115"/>
    </location>
</feature>
<name>A0A6J2FI27_ZALCA</name>
<accession>A0A6J2FI27</accession>
<dbReference type="RefSeq" id="XP_027479624.1">
    <property type="nucleotide sequence ID" value="XM_027623823.1"/>
</dbReference>
<gene>
    <name evidence="3" type="primary">LOC113938377</name>
</gene>
<reference evidence="3" key="1">
    <citation type="submission" date="2025-08" db="UniProtKB">
        <authorList>
            <consortium name="RefSeq"/>
        </authorList>
    </citation>
    <scope>IDENTIFICATION</scope>
    <source>
        <tissue evidence="3">Blood</tissue>
    </source>
</reference>
<dbReference type="Proteomes" id="UP000515165">
    <property type="component" value="Chromosome 8"/>
</dbReference>
<organism evidence="2 3">
    <name type="scientific">Zalophus californianus</name>
    <name type="common">California sealion</name>
    <dbReference type="NCBI Taxonomy" id="9704"/>
    <lineage>
        <taxon>Eukaryota</taxon>
        <taxon>Metazoa</taxon>
        <taxon>Chordata</taxon>
        <taxon>Craniata</taxon>
        <taxon>Vertebrata</taxon>
        <taxon>Euteleostomi</taxon>
        <taxon>Mammalia</taxon>
        <taxon>Eutheria</taxon>
        <taxon>Laurasiatheria</taxon>
        <taxon>Carnivora</taxon>
        <taxon>Caniformia</taxon>
        <taxon>Pinnipedia</taxon>
        <taxon>Otariidae</taxon>
        <taxon>Zalophus</taxon>
    </lineage>
</organism>
<feature type="compositionally biased region" description="Pro residues" evidence="1">
    <location>
        <begin position="84"/>
        <end position="93"/>
    </location>
</feature>